<dbReference type="CDD" id="cd00495">
    <property type="entry name" value="Ribosomal_L25_TL5_CTC"/>
    <property type="match status" value="1"/>
</dbReference>
<organism evidence="1 2">
    <name type="scientific">Morus notabilis</name>
    <dbReference type="NCBI Taxonomy" id="981085"/>
    <lineage>
        <taxon>Eukaryota</taxon>
        <taxon>Viridiplantae</taxon>
        <taxon>Streptophyta</taxon>
        <taxon>Embryophyta</taxon>
        <taxon>Tracheophyta</taxon>
        <taxon>Spermatophyta</taxon>
        <taxon>Magnoliopsida</taxon>
        <taxon>eudicotyledons</taxon>
        <taxon>Gunneridae</taxon>
        <taxon>Pentapetalae</taxon>
        <taxon>rosids</taxon>
        <taxon>fabids</taxon>
        <taxon>Rosales</taxon>
        <taxon>Moraceae</taxon>
        <taxon>Moreae</taxon>
        <taxon>Morus</taxon>
    </lineage>
</organism>
<reference evidence="2" key="1">
    <citation type="submission" date="2013-01" db="EMBL/GenBank/DDBJ databases">
        <title>Draft Genome Sequence of a Mulberry Tree, Morus notabilis C.K. Schneid.</title>
        <authorList>
            <person name="He N."/>
            <person name="Zhao S."/>
        </authorList>
    </citation>
    <scope>NUCLEOTIDE SEQUENCE</scope>
</reference>
<dbReference type="KEGG" id="mnt:21396417"/>
<dbReference type="STRING" id="981085.W9S3P1"/>
<dbReference type="GO" id="GO:0022625">
    <property type="term" value="C:cytosolic large ribosomal subunit"/>
    <property type="evidence" value="ECO:0007669"/>
    <property type="project" value="TreeGrafter"/>
</dbReference>
<dbReference type="GO" id="GO:0008097">
    <property type="term" value="F:5S rRNA binding"/>
    <property type="evidence" value="ECO:0007669"/>
    <property type="project" value="TreeGrafter"/>
</dbReference>
<dbReference type="EMBL" id="KE346036">
    <property type="protein sequence ID" value="EXC24868.1"/>
    <property type="molecule type" value="Genomic_DNA"/>
</dbReference>
<protein>
    <submittedName>
        <fullName evidence="1">Uncharacterized protein</fullName>
    </submittedName>
</protein>
<proteinExistence type="predicted"/>
<dbReference type="InterPro" id="IPR011035">
    <property type="entry name" value="Ribosomal_bL25/Gln-tRNA_synth"/>
</dbReference>
<name>W9S3P1_9ROSA</name>
<keyword evidence="2" id="KW-1185">Reference proteome</keyword>
<dbReference type="InterPro" id="IPR029751">
    <property type="entry name" value="Ribosomal_L25_dom"/>
</dbReference>
<dbReference type="GO" id="GO:0006412">
    <property type="term" value="P:translation"/>
    <property type="evidence" value="ECO:0007669"/>
    <property type="project" value="InterPro"/>
</dbReference>
<accession>W9S3P1</accession>
<evidence type="ECO:0000313" key="2">
    <source>
        <dbReference type="Proteomes" id="UP000030645"/>
    </source>
</evidence>
<gene>
    <name evidence="1" type="ORF">L484_013235</name>
</gene>
<dbReference type="Proteomes" id="UP000030645">
    <property type="component" value="Unassembled WGS sequence"/>
</dbReference>
<dbReference type="OrthoDB" id="193674at2759"/>
<sequence length="150" mass="16375">MAAKWWHTATCGLRSLSANSPLPLSSSSSSWRTASYHTIQAIPRECTGSRVAARDRAQGRIPAVVFSQSLLEKNPSHRSAAKKHLLTTERKQINSIVKDVKLPFFCSTRFPLHIRAGSGSSVLLESGTVLPIKASAFRFSFGFSFGLISI</sequence>
<dbReference type="eggNOG" id="ENOG502QV9D">
    <property type="taxonomic scope" value="Eukaryota"/>
</dbReference>
<dbReference type="PANTHER" id="PTHR33284">
    <property type="entry name" value="RIBOSOMAL PROTEIN L25/GLN-TRNA SYNTHETASE, ANTI-CODON-BINDING DOMAIN-CONTAINING PROTEIN"/>
    <property type="match status" value="1"/>
</dbReference>
<dbReference type="AlphaFoldDB" id="W9S3P1"/>
<dbReference type="SUPFAM" id="SSF50715">
    <property type="entry name" value="Ribosomal protein L25-like"/>
    <property type="match status" value="1"/>
</dbReference>
<dbReference type="InterPro" id="IPR020930">
    <property type="entry name" value="Ribosomal_uL5_bac-type"/>
</dbReference>
<evidence type="ECO:0000313" key="1">
    <source>
        <dbReference type="EMBL" id="EXC24868.1"/>
    </source>
</evidence>
<dbReference type="GO" id="GO:0003735">
    <property type="term" value="F:structural constituent of ribosome"/>
    <property type="evidence" value="ECO:0007669"/>
    <property type="project" value="InterPro"/>
</dbReference>
<dbReference type="PANTHER" id="PTHR33284:SF2">
    <property type="entry name" value="RIBOSOMAL PROTEIN L25_GLN-TRNA SYNTHETASE, ANTI-CODON-BINDING DOMAIN-CONTAINING PROTEIN"/>
    <property type="match status" value="1"/>
</dbReference>